<organism evidence="8 9">
    <name type="scientific">Mycolicibacterium pallens</name>
    <dbReference type="NCBI Taxonomy" id="370524"/>
    <lineage>
        <taxon>Bacteria</taxon>
        <taxon>Bacillati</taxon>
        <taxon>Actinomycetota</taxon>
        <taxon>Actinomycetes</taxon>
        <taxon>Mycobacteriales</taxon>
        <taxon>Mycobacteriaceae</taxon>
        <taxon>Mycolicibacterium</taxon>
    </lineage>
</organism>
<keyword evidence="2 6" id="KW-0812">Transmembrane</keyword>
<keyword evidence="4 6" id="KW-0472">Membrane</keyword>
<dbReference type="Pfam" id="PF06305">
    <property type="entry name" value="LapA_dom"/>
    <property type="match status" value="1"/>
</dbReference>
<evidence type="ECO:0000313" key="9">
    <source>
        <dbReference type="Proteomes" id="UP000825367"/>
    </source>
</evidence>
<evidence type="ECO:0000256" key="1">
    <source>
        <dbReference type="ARBA" id="ARBA00022475"/>
    </source>
</evidence>
<keyword evidence="1" id="KW-1003">Cell membrane</keyword>
<evidence type="ECO:0000256" key="5">
    <source>
        <dbReference type="SAM" id="MobiDB-lite"/>
    </source>
</evidence>
<evidence type="ECO:0000313" key="8">
    <source>
        <dbReference type="EMBL" id="QYL16734.1"/>
    </source>
</evidence>
<name>A0ABX8VFY6_9MYCO</name>
<feature type="transmembrane region" description="Helical" evidence="6">
    <location>
        <begin position="84"/>
        <end position="108"/>
    </location>
</feature>
<keyword evidence="3 6" id="KW-1133">Transmembrane helix</keyword>
<feature type="domain" description="Lipopolysaccharide assembly protein A" evidence="7">
    <location>
        <begin position="66"/>
        <end position="122"/>
    </location>
</feature>
<dbReference type="Proteomes" id="UP000825367">
    <property type="component" value="Chromosome"/>
</dbReference>
<dbReference type="RefSeq" id="WP_071948695.1">
    <property type="nucleotide sequence ID" value="NZ_BAAAVX010000031.1"/>
</dbReference>
<accession>A0ABX8VFY6</accession>
<reference evidence="8 9" key="1">
    <citation type="submission" date="2021-07" db="EMBL/GenBank/DDBJ databases">
        <title>Whole genome sequencing of non-tuberculosis mycobacteria type-strains.</title>
        <authorList>
            <person name="Igarashi Y."/>
            <person name="Osugi A."/>
            <person name="Mitarai S."/>
        </authorList>
    </citation>
    <scope>NUCLEOTIDE SEQUENCE [LARGE SCALE GENOMIC DNA]</scope>
    <source>
        <strain evidence="8 9">JCM 16370</strain>
    </source>
</reference>
<feature type="compositionally biased region" description="Pro residues" evidence="5">
    <location>
        <begin position="15"/>
        <end position="25"/>
    </location>
</feature>
<feature type="region of interest" description="Disordered" evidence="5">
    <location>
        <begin position="1"/>
        <end position="31"/>
    </location>
</feature>
<evidence type="ECO:0000256" key="2">
    <source>
        <dbReference type="ARBA" id="ARBA00022692"/>
    </source>
</evidence>
<sequence length="124" mass="12934">MTSSEPLGPQHEATPPIPPPPPAPAPSTTSTPAAVKEVKFTRAAALWSSVIAGLLVLTILLVFIAQNTESASFAFFGWHWSLPLGVAILMAAVAGGLVTVLAGAARIFQLRRAAKKNLKAARQI</sequence>
<proteinExistence type="predicted"/>
<feature type="transmembrane region" description="Helical" evidence="6">
    <location>
        <begin position="44"/>
        <end position="64"/>
    </location>
</feature>
<keyword evidence="9" id="KW-1185">Reference proteome</keyword>
<gene>
    <name evidence="8" type="ORF">K0O64_27815</name>
</gene>
<dbReference type="EMBL" id="CP080333">
    <property type="protein sequence ID" value="QYL16734.1"/>
    <property type="molecule type" value="Genomic_DNA"/>
</dbReference>
<protein>
    <submittedName>
        <fullName evidence="8">Lipopolysaccharide assembly protein LapA domain-containing protein</fullName>
    </submittedName>
</protein>
<evidence type="ECO:0000256" key="6">
    <source>
        <dbReference type="SAM" id="Phobius"/>
    </source>
</evidence>
<evidence type="ECO:0000256" key="3">
    <source>
        <dbReference type="ARBA" id="ARBA00022989"/>
    </source>
</evidence>
<evidence type="ECO:0000256" key="4">
    <source>
        <dbReference type="ARBA" id="ARBA00023136"/>
    </source>
</evidence>
<evidence type="ECO:0000259" key="7">
    <source>
        <dbReference type="Pfam" id="PF06305"/>
    </source>
</evidence>
<dbReference type="InterPro" id="IPR010445">
    <property type="entry name" value="LapA_dom"/>
</dbReference>